<dbReference type="Proteomes" id="UP000050525">
    <property type="component" value="Unassembled WGS sequence"/>
</dbReference>
<sequence>MVVLSLITSGFYLQLFFCFVLSQTSFVDSVFSVSADLPCLEQKKRMNKRACCFLAPPPPPLFPPPYFKHSWNPKHLDLDLKNFGQELQITQASCLPESDCPLGPPGPQGPQGIPGIMGPKGEKGEIGRPGRKIANDKQRRDKLPM</sequence>
<feature type="region of interest" description="Disordered" evidence="1">
    <location>
        <begin position="96"/>
        <end position="145"/>
    </location>
</feature>
<protein>
    <submittedName>
        <fullName evidence="3">Acetylcholinesterase collagenic tail peptide isoform C</fullName>
    </submittedName>
</protein>
<feature type="compositionally biased region" description="Basic and acidic residues" evidence="1">
    <location>
        <begin position="120"/>
        <end position="145"/>
    </location>
</feature>
<proteinExistence type="predicted"/>
<feature type="chain" id="PRO_5007585398" evidence="2">
    <location>
        <begin position="23"/>
        <end position="145"/>
    </location>
</feature>
<gene>
    <name evidence="3" type="primary">COLQ-1</name>
    <name evidence="3" type="ORF">Y1Q_0019304</name>
</gene>
<reference evidence="3 4" key="1">
    <citation type="journal article" date="2012" name="Genome Biol.">
        <title>Sequencing three crocodilian genomes to illuminate the evolution of archosaurs and amniotes.</title>
        <authorList>
            <person name="St John J.A."/>
            <person name="Braun E.L."/>
            <person name="Isberg S.R."/>
            <person name="Miles L.G."/>
            <person name="Chong A.Y."/>
            <person name="Gongora J."/>
            <person name="Dalzell P."/>
            <person name="Moran C."/>
            <person name="Bed'hom B."/>
            <person name="Abzhanov A."/>
            <person name="Burgess S.C."/>
            <person name="Cooksey A.M."/>
            <person name="Castoe T.A."/>
            <person name="Crawford N.G."/>
            <person name="Densmore L.D."/>
            <person name="Drew J.C."/>
            <person name="Edwards S.V."/>
            <person name="Faircloth B.C."/>
            <person name="Fujita M.K."/>
            <person name="Greenwold M.J."/>
            <person name="Hoffmann F.G."/>
            <person name="Howard J.M."/>
            <person name="Iguchi T."/>
            <person name="Janes D.E."/>
            <person name="Khan S.Y."/>
            <person name="Kohno S."/>
            <person name="de Koning A.J."/>
            <person name="Lance S.L."/>
            <person name="McCarthy F.M."/>
            <person name="McCormack J.E."/>
            <person name="Merchant M.E."/>
            <person name="Peterson D.G."/>
            <person name="Pollock D.D."/>
            <person name="Pourmand N."/>
            <person name="Raney B.J."/>
            <person name="Roessler K.A."/>
            <person name="Sanford J.R."/>
            <person name="Sawyer R.H."/>
            <person name="Schmidt C.J."/>
            <person name="Triplett E.W."/>
            <person name="Tuberville T.D."/>
            <person name="Venegas-Anaya M."/>
            <person name="Howard J.T."/>
            <person name="Jarvis E.D."/>
            <person name="Guillette L.J.Jr."/>
            <person name="Glenn T.C."/>
            <person name="Green R.E."/>
            <person name="Ray D.A."/>
        </authorList>
    </citation>
    <scope>NUCLEOTIDE SEQUENCE [LARGE SCALE GENOMIC DNA]</scope>
    <source>
        <strain evidence="3">KSC_2009_1</strain>
    </source>
</reference>
<evidence type="ECO:0000256" key="2">
    <source>
        <dbReference type="SAM" id="SignalP"/>
    </source>
</evidence>
<dbReference type="EMBL" id="AKHW03005461">
    <property type="protein sequence ID" value="KYO26868.1"/>
    <property type="molecule type" value="Genomic_DNA"/>
</dbReference>
<name>A0A151MQQ3_ALLMI</name>
<feature type="signal peptide" evidence="2">
    <location>
        <begin position="1"/>
        <end position="22"/>
    </location>
</feature>
<keyword evidence="2" id="KW-0732">Signal</keyword>
<dbReference type="Gene3D" id="1.20.5.320">
    <property type="entry name" value="6-Phosphogluconate Dehydrogenase, domain 3"/>
    <property type="match status" value="1"/>
</dbReference>
<evidence type="ECO:0000313" key="4">
    <source>
        <dbReference type="Proteomes" id="UP000050525"/>
    </source>
</evidence>
<evidence type="ECO:0000256" key="1">
    <source>
        <dbReference type="SAM" id="MobiDB-lite"/>
    </source>
</evidence>
<accession>A0A151MQQ3</accession>
<evidence type="ECO:0000313" key="3">
    <source>
        <dbReference type="EMBL" id="KYO26868.1"/>
    </source>
</evidence>
<feature type="compositionally biased region" description="Low complexity" evidence="1">
    <location>
        <begin position="110"/>
        <end position="119"/>
    </location>
</feature>
<organism evidence="3 4">
    <name type="scientific">Alligator mississippiensis</name>
    <name type="common">American alligator</name>
    <dbReference type="NCBI Taxonomy" id="8496"/>
    <lineage>
        <taxon>Eukaryota</taxon>
        <taxon>Metazoa</taxon>
        <taxon>Chordata</taxon>
        <taxon>Craniata</taxon>
        <taxon>Vertebrata</taxon>
        <taxon>Euteleostomi</taxon>
        <taxon>Archelosauria</taxon>
        <taxon>Archosauria</taxon>
        <taxon>Crocodylia</taxon>
        <taxon>Alligatoridae</taxon>
        <taxon>Alligatorinae</taxon>
        <taxon>Alligator</taxon>
    </lineage>
</organism>
<comment type="caution">
    <text evidence="3">The sequence shown here is derived from an EMBL/GenBank/DDBJ whole genome shotgun (WGS) entry which is preliminary data.</text>
</comment>
<keyword evidence="4" id="KW-1185">Reference proteome</keyword>
<dbReference type="AlphaFoldDB" id="A0A151MQQ3"/>